<evidence type="ECO:0000313" key="2">
    <source>
        <dbReference type="EMBL" id="KAF5797654.1"/>
    </source>
</evidence>
<protein>
    <submittedName>
        <fullName evidence="2">Uncharacterized protein</fullName>
    </submittedName>
</protein>
<keyword evidence="1" id="KW-1133">Transmembrane helix</keyword>
<name>A0A9K3IJM5_HELAN</name>
<comment type="caution">
    <text evidence="2">The sequence shown here is derived from an EMBL/GenBank/DDBJ whole genome shotgun (WGS) entry which is preliminary data.</text>
</comment>
<accession>A0A9K3IJM5</accession>
<keyword evidence="3" id="KW-1185">Reference proteome</keyword>
<proteinExistence type="predicted"/>
<dbReference type="Gramene" id="mRNA:HanXRQr2_Chr07g0283191">
    <property type="protein sequence ID" value="mRNA:HanXRQr2_Chr07g0283191"/>
    <property type="gene ID" value="HanXRQr2_Chr07g0283191"/>
</dbReference>
<dbReference type="AlphaFoldDB" id="A0A9K3IJM5"/>
<reference evidence="2" key="1">
    <citation type="journal article" date="2017" name="Nature">
        <title>The sunflower genome provides insights into oil metabolism, flowering and Asterid evolution.</title>
        <authorList>
            <person name="Badouin H."/>
            <person name="Gouzy J."/>
            <person name="Grassa C.J."/>
            <person name="Murat F."/>
            <person name="Staton S.E."/>
            <person name="Cottret L."/>
            <person name="Lelandais-Briere C."/>
            <person name="Owens G.L."/>
            <person name="Carrere S."/>
            <person name="Mayjonade B."/>
            <person name="Legrand L."/>
            <person name="Gill N."/>
            <person name="Kane N.C."/>
            <person name="Bowers J.E."/>
            <person name="Hubner S."/>
            <person name="Bellec A."/>
            <person name="Berard A."/>
            <person name="Berges H."/>
            <person name="Blanchet N."/>
            <person name="Boniface M.C."/>
            <person name="Brunel D."/>
            <person name="Catrice O."/>
            <person name="Chaidir N."/>
            <person name="Claudel C."/>
            <person name="Donnadieu C."/>
            <person name="Faraut T."/>
            <person name="Fievet G."/>
            <person name="Helmstetter N."/>
            <person name="King M."/>
            <person name="Knapp S.J."/>
            <person name="Lai Z."/>
            <person name="Le Paslier M.C."/>
            <person name="Lippi Y."/>
            <person name="Lorenzon L."/>
            <person name="Mandel J.R."/>
            <person name="Marage G."/>
            <person name="Marchand G."/>
            <person name="Marquand E."/>
            <person name="Bret-Mestries E."/>
            <person name="Morien E."/>
            <person name="Nambeesan S."/>
            <person name="Nguyen T."/>
            <person name="Pegot-Espagnet P."/>
            <person name="Pouilly N."/>
            <person name="Raftis F."/>
            <person name="Sallet E."/>
            <person name="Schiex T."/>
            <person name="Thomas J."/>
            <person name="Vandecasteele C."/>
            <person name="Vares D."/>
            <person name="Vear F."/>
            <person name="Vautrin S."/>
            <person name="Crespi M."/>
            <person name="Mangin B."/>
            <person name="Burke J.M."/>
            <person name="Salse J."/>
            <person name="Munos S."/>
            <person name="Vincourt P."/>
            <person name="Rieseberg L.H."/>
            <person name="Langlade N.B."/>
        </authorList>
    </citation>
    <scope>NUCLEOTIDE SEQUENCE</scope>
    <source>
        <tissue evidence="2">Leaves</tissue>
    </source>
</reference>
<gene>
    <name evidence="2" type="ORF">HanXRQr2_Chr07g0283191</name>
</gene>
<evidence type="ECO:0000313" key="3">
    <source>
        <dbReference type="Proteomes" id="UP000215914"/>
    </source>
</evidence>
<organism evidence="2 3">
    <name type="scientific">Helianthus annuus</name>
    <name type="common">Common sunflower</name>
    <dbReference type="NCBI Taxonomy" id="4232"/>
    <lineage>
        <taxon>Eukaryota</taxon>
        <taxon>Viridiplantae</taxon>
        <taxon>Streptophyta</taxon>
        <taxon>Embryophyta</taxon>
        <taxon>Tracheophyta</taxon>
        <taxon>Spermatophyta</taxon>
        <taxon>Magnoliopsida</taxon>
        <taxon>eudicotyledons</taxon>
        <taxon>Gunneridae</taxon>
        <taxon>Pentapetalae</taxon>
        <taxon>asterids</taxon>
        <taxon>campanulids</taxon>
        <taxon>Asterales</taxon>
        <taxon>Asteraceae</taxon>
        <taxon>Asteroideae</taxon>
        <taxon>Heliantheae alliance</taxon>
        <taxon>Heliantheae</taxon>
        <taxon>Helianthus</taxon>
    </lineage>
</organism>
<sequence length="75" mass="8705">MTYVFSSEVDQSKLQTTIILTHLLAFLCTIGAIALEILHIYRILFELHIVMVQCHNPDYVDEHIIIVTRFIKDFG</sequence>
<dbReference type="Proteomes" id="UP000215914">
    <property type="component" value="Unassembled WGS sequence"/>
</dbReference>
<feature type="transmembrane region" description="Helical" evidence="1">
    <location>
        <begin position="20"/>
        <end position="41"/>
    </location>
</feature>
<evidence type="ECO:0000256" key="1">
    <source>
        <dbReference type="SAM" id="Phobius"/>
    </source>
</evidence>
<reference evidence="2" key="2">
    <citation type="submission" date="2020-06" db="EMBL/GenBank/DDBJ databases">
        <title>Helianthus annuus Genome sequencing and assembly Release 2.</title>
        <authorList>
            <person name="Gouzy J."/>
            <person name="Langlade N."/>
            <person name="Munos S."/>
        </authorList>
    </citation>
    <scope>NUCLEOTIDE SEQUENCE</scope>
    <source>
        <tissue evidence="2">Leaves</tissue>
    </source>
</reference>
<keyword evidence="1" id="KW-0812">Transmembrane</keyword>
<dbReference type="EMBL" id="MNCJ02000322">
    <property type="protein sequence ID" value="KAF5797654.1"/>
    <property type="molecule type" value="Genomic_DNA"/>
</dbReference>
<keyword evidence="1" id="KW-0472">Membrane</keyword>